<dbReference type="GeneID" id="5179534"/>
<accession>A2PZQ1</accession>
<proteinExistence type="predicted"/>
<evidence type="ECO:0000313" key="2">
    <source>
        <dbReference type="Proteomes" id="UP000203987"/>
    </source>
</evidence>
<dbReference type="EMBL" id="AB289911">
    <property type="protein sequence ID" value="BAF45473.1"/>
    <property type="molecule type" value="Genomic_DNA"/>
</dbReference>
<sequence>MVFRGGGGAGTCTESILLLLSWSLIRQYYESDTFQRSKPITMLRRNLWENVPASYLSYILGCSDPIHNVGQLKLVSSDSSRRDESNETWKHVEIPSVSVSVVMWRVWQPSSVHLG</sequence>
<dbReference type="Proteomes" id="UP000203987">
    <property type="component" value="Genome"/>
</dbReference>
<protein>
    <submittedName>
        <fullName evidence="1">GfV-A9-ORF1</fullName>
    </submittedName>
</protein>
<organism evidence="1 2">
    <name type="scientific">Ichnoviriform fumiferanae</name>
    <dbReference type="NCBI Taxonomy" id="419435"/>
    <lineage>
        <taxon>Viruses</taxon>
        <taxon>Viruses incertae sedis</taxon>
        <taxon>Polydnaviriformidae</taxon>
        <taxon>Ichnoviriform</taxon>
    </lineage>
</organism>
<name>A2PZQ1_9VIRU</name>
<evidence type="ECO:0000313" key="1">
    <source>
        <dbReference type="EMBL" id="BAF45473.1"/>
    </source>
</evidence>
<dbReference type="RefSeq" id="YP_001029346.1">
    <property type="nucleotide sequence ID" value="NC_008845.1"/>
</dbReference>
<reference evidence="1 2" key="1">
    <citation type="journal article" date="2007" name="J. Virol.">
        <title>Genomic and morphological features of a banchine polydnavirus: comparison with bracoviruses and ichnoviruses.</title>
        <authorList>
            <person name="Lapointe R."/>
            <person name="Tanaka K."/>
            <person name="Barney W.E."/>
            <person name="Whitfield J.B."/>
            <person name="Banks J.C."/>
            <person name="Beliveau C."/>
            <person name="Stoltz D."/>
            <person name="Webb B.A."/>
            <person name="Cusson M."/>
        </authorList>
    </citation>
    <scope>NUCLEOTIDE SEQUENCE [LARGE SCALE GENOMIC DNA]</scope>
</reference>
<dbReference type="KEGG" id="vg:5179534"/>